<feature type="region of interest" description="Disordered" evidence="1">
    <location>
        <begin position="181"/>
        <end position="212"/>
    </location>
</feature>
<dbReference type="EMBL" id="RQFT01000008">
    <property type="protein sequence ID" value="TGL06500.1"/>
    <property type="molecule type" value="Genomic_DNA"/>
</dbReference>
<dbReference type="Pfam" id="PF21821">
    <property type="entry name" value="Dit_like"/>
    <property type="match status" value="1"/>
</dbReference>
<protein>
    <recommendedName>
        <fullName evidence="2">Dit-like phage tail protein N-terminal domain-containing protein</fullName>
    </recommendedName>
</protein>
<dbReference type="RefSeq" id="WP_135770864.1">
    <property type="nucleotide sequence ID" value="NZ_RQFT01000008.1"/>
</dbReference>
<evidence type="ECO:0000259" key="2">
    <source>
        <dbReference type="Pfam" id="PF21821"/>
    </source>
</evidence>
<dbReference type="InterPro" id="IPR048494">
    <property type="entry name" value="Dit-like_N"/>
</dbReference>
<evidence type="ECO:0000313" key="3">
    <source>
        <dbReference type="EMBL" id="TGL06500.1"/>
    </source>
</evidence>
<name>A0A7I0IPK4_9LEPT</name>
<organism evidence="3 4">
    <name type="scientific">Leptospira bouyouniensis</name>
    <dbReference type="NCBI Taxonomy" id="2484911"/>
    <lineage>
        <taxon>Bacteria</taxon>
        <taxon>Pseudomonadati</taxon>
        <taxon>Spirochaetota</taxon>
        <taxon>Spirochaetia</taxon>
        <taxon>Leptospirales</taxon>
        <taxon>Leptospiraceae</taxon>
        <taxon>Leptospira</taxon>
    </lineage>
</organism>
<dbReference type="Proteomes" id="UP000297641">
    <property type="component" value="Unassembled WGS sequence"/>
</dbReference>
<dbReference type="AlphaFoldDB" id="A0A7I0IPK4"/>
<feature type="domain" description="Dit-like phage tail protein N-terminal" evidence="2">
    <location>
        <begin position="22"/>
        <end position="105"/>
    </location>
</feature>
<reference evidence="3 4" key="1">
    <citation type="journal article" date="2019" name="PLoS Negl. Trop. Dis.">
        <title>Revisiting the worldwide diversity of Leptospira species in the environment.</title>
        <authorList>
            <person name="Vincent A.T."/>
            <person name="Schiettekatte O."/>
            <person name="Bourhy P."/>
            <person name="Veyrier F.J."/>
            <person name="Picardeau M."/>
        </authorList>
    </citation>
    <scope>NUCLEOTIDE SEQUENCE [LARGE SCALE GENOMIC DNA]</scope>
    <source>
        <strain evidence="3 4">201800273</strain>
    </source>
</reference>
<feature type="compositionally biased region" description="Polar residues" evidence="1">
    <location>
        <begin position="203"/>
        <end position="212"/>
    </location>
</feature>
<evidence type="ECO:0000256" key="1">
    <source>
        <dbReference type="SAM" id="MobiDB-lite"/>
    </source>
</evidence>
<comment type="caution">
    <text evidence="3">The sequence shown here is derived from an EMBL/GenBank/DDBJ whole genome shotgun (WGS) entry which is preliminary data.</text>
</comment>
<sequence>MGILFGRETLALKGGEEEVELNVSTNIDYAYPAEVTKHPIEREDGFKQTIADHVLLGERAINLNFVLSSSTEIFTLKRMTVDAKMKQLVVWQSKGQILTLLGYSTNGVLAKVLSFLPSIFQYVEPDDEMERYIGRSLDEIPNLLLGPVNFSESSETGNDVSGTLSLYPSIIVEAKSRAVARVPNKGKATKKKDEKTSEPATAKKTSWAKSLF</sequence>
<evidence type="ECO:0000313" key="4">
    <source>
        <dbReference type="Proteomes" id="UP000297641"/>
    </source>
</evidence>
<proteinExistence type="predicted"/>
<accession>A0A7I0IPK4</accession>
<gene>
    <name evidence="3" type="ORF">EHQ43_08805</name>
</gene>